<name>A0A9N9BKE1_9GLOM</name>
<dbReference type="AlphaFoldDB" id="A0A9N9BKE1"/>
<protein>
    <submittedName>
        <fullName evidence="1">734_t:CDS:1</fullName>
    </submittedName>
</protein>
<dbReference type="OrthoDB" id="2430469at2759"/>
<dbReference type="EMBL" id="CAJVPS010002542">
    <property type="protein sequence ID" value="CAG8571105.1"/>
    <property type="molecule type" value="Genomic_DNA"/>
</dbReference>
<gene>
    <name evidence="1" type="ORF">ALEPTO_LOCUS6817</name>
</gene>
<comment type="caution">
    <text evidence="1">The sequence shown here is derived from an EMBL/GenBank/DDBJ whole genome shotgun (WGS) entry which is preliminary data.</text>
</comment>
<reference evidence="1" key="1">
    <citation type="submission" date="2021-06" db="EMBL/GenBank/DDBJ databases">
        <authorList>
            <person name="Kallberg Y."/>
            <person name="Tangrot J."/>
            <person name="Rosling A."/>
        </authorList>
    </citation>
    <scope>NUCLEOTIDE SEQUENCE</scope>
    <source>
        <strain evidence="1">FL130A</strain>
    </source>
</reference>
<organism evidence="1 2">
    <name type="scientific">Ambispora leptoticha</name>
    <dbReference type="NCBI Taxonomy" id="144679"/>
    <lineage>
        <taxon>Eukaryota</taxon>
        <taxon>Fungi</taxon>
        <taxon>Fungi incertae sedis</taxon>
        <taxon>Mucoromycota</taxon>
        <taxon>Glomeromycotina</taxon>
        <taxon>Glomeromycetes</taxon>
        <taxon>Archaeosporales</taxon>
        <taxon>Ambisporaceae</taxon>
        <taxon>Ambispora</taxon>
    </lineage>
</organism>
<dbReference type="Proteomes" id="UP000789508">
    <property type="component" value="Unassembled WGS sequence"/>
</dbReference>
<evidence type="ECO:0000313" key="1">
    <source>
        <dbReference type="EMBL" id="CAG8571105.1"/>
    </source>
</evidence>
<evidence type="ECO:0000313" key="2">
    <source>
        <dbReference type="Proteomes" id="UP000789508"/>
    </source>
</evidence>
<proteinExistence type="predicted"/>
<sequence>MLTTESFCADIVEEIVKKLEYDHSTLHSCILANRTWCQVTIPVLWRDPFSFVRKKPDNESENKRLESLFLTCLRYLHGEKALITTLPDFEEQNKHENFPIVNYKTTFNYLAYITHFDDSVIFRSIFRILRRIKPTTLIEAKNTFISFISMLLSHSRNIHSLNISSSTYFVNSLNPMEEIFSPFTSFFSSISTQHTKIKWLQIHIDSHNMYTEILLDNVLSVIEAQKELTEFSFTVKEFDWREFLLDIEFMRLLLICLGEKTDNASKLKLERVEFVGCDFDGCIWDDGEVLFENVSEVVFDTCINLDDEILSGLEFRMEKTIIGKRVSYETN</sequence>
<keyword evidence="2" id="KW-1185">Reference proteome</keyword>
<accession>A0A9N9BKE1</accession>